<reference evidence="2 3" key="1">
    <citation type="submission" date="2016-10" db="EMBL/GenBank/DDBJ databases">
        <title>Genome sequence of the basidiomycete white-rot fungus Trametes pubescens.</title>
        <authorList>
            <person name="Makela M.R."/>
            <person name="Granchi Z."/>
            <person name="Peng M."/>
            <person name="De Vries R.P."/>
            <person name="Grigoriev I."/>
            <person name="Riley R."/>
            <person name="Hilden K."/>
        </authorList>
    </citation>
    <scope>NUCLEOTIDE SEQUENCE [LARGE SCALE GENOMIC DNA]</scope>
    <source>
        <strain evidence="2 3">FBCC735</strain>
    </source>
</reference>
<protein>
    <recommendedName>
        <fullName evidence="4">Fungal-type protein kinase domain-containing protein</fullName>
    </recommendedName>
</protein>
<feature type="compositionally biased region" description="Basic and acidic residues" evidence="1">
    <location>
        <begin position="223"/>
        <end position="238"/>
    </location>
</feature>
<feature type="compositionally biased region" description="Polar residues" evidence="1">
    <location>
        <begin position="1"/>
        <end position="11"/>
    </location>
</feature>
<dbReference type="EMBL" id="MNAD01001456">
    <property type="protein sequence ID" value="OJT05489.1"/>
    <property type="molecule type" value="Genomic_DNA"/>
</dbReference>
<evidence type="ECO:0008006" key="4">
    <source>
        <dbReference type="Google" id="ProtNLM"/>
    </source>
</evidence>
<dbReference type="OMA" id="CEFANIE"/>
<comment type="caution">
    <text evidence="2">The sequence shown here is derived from an EMBL/GenBank/DDBJ whole genome shotgun (WGS) entry which is preliminary data.</text>
</comment>
<dbReference type="OrthoDB" id="2757790at2759"/>
<dbReference type="Proteomes" id="UP000184267">
    <property type="component" value="Unassembled WGS sequence"/>
</dbReference>
<keyword evidence="3" id="KW-1185">Reference proteome</keyword>
<dbReference type="AlphaFoldDB" id="A0A1M2VD05"/>
<feature type="region of interest" description="Disordered" evidence="1">
    <location>
        <begin position="152"/>
        <end position="175"/>
    </location>
</feature>
<feature type="compositionally biased region" description="Basic and acidic residues" evidence="1">
    <location>
        <begin position="13"/>
        <end position="22"/>
    </location>
</feature>
<gene>
    <name evidence="2" type="ORF">TRAPUB_3718</name>
</gene>
<evidence type="ECO:0000313" key="2">
    <source>
        <dbReference type="EMBL" id="OJT05489.1"/>
    </source>
</evidence>
<name>A0A1M2VD05_TRAPU</name>
<evidence type="ECO:0000313" key="3">
    <source>
        <dbReference type="Proteomes" id="UP000184267"/>
    </source>
</evidence>
<evidence type="ECO:0000256" key="1">
    <source>
        <dbReference type="SAM" id="MobiDB-lite"/>
    </source>
</evidence>
<proteinExistence type="predicted"/>
<accession>A0A1M2VD05</accession>
<sequence length="344" mass="38527">MTNCQEMSARTQAGREPEVPHLDRDRGTWQFMSVAALQDPRKEISLPDEMESVFNVLLYCAIRYLPHNCKDVGKFIQSYFDDCEFANIEHTEFTSGMLKTRVIETGRLCTSNHIPIIFLQAPLQVPPAVRITSPSVAGPSDAPHRAPLDPCITAPSSLSEPKGRPVPAPVSSQGGRHPIDHILQELLSLFKAFYEYQQPPQPQLKPLKMSKSTQEMLERFFGRPAKDSELLKPPELDPSKPSQESVVLQARLALEKKAKKLTTHNEVANILHWAIYKGASYWLDEDKQDDQLYPVRAPVRAPDKDVVRLEEDVAKPGKRIAPHEGTFEGEPGRKRACAGSMSST</sequence>
<feature type="region of interest" description="Disordered" evidence="1">
    <location>
        <begin position="313"/>
        <end position="344"/>
    </location>
</feature>
<organism evidence="2 3">
    <name type="scientific">Trametes pubescens</name>
    <name type="common">White-rot fungus</name>
    <dbReference type="NCBI Taxonomy" id="154538"/>
    <lineage>
        <taxon>Eukaryota</taxon>
        <taxon>Fungi</taxon>
        <taxon>Dikarya</taxon>
        <taxon>Basidiomycota</taxon>
        <taxon>Agaricomycotina</taxon>
        <taxon>Agaricomycetes</taxon>
        <taxon>Polyporales</taxon>
        <taxon>Polyporaceae</taxon>
        <taxon>Trametes</taxon>
    </lineage>
</organism>
<feature type="compositionally biased region" description="Basic and acidic residues" evidence="1">
    <location>
        <begin position="313"/>
        <end position="333"/>
    </location>
</feature>
<feature type="region of interest" description="Disordered" evidence="1">
    <location>
        <begin position="223"/>
        <end position="244"/>
    </location>
</feature>
<feature type="region of interest" description="Disordered" evidence="1">
    <location>
        <begin position="1"/>
        <end position="22"/>
    </location>
</feature>